<keyword evidence="1" id="KW-0732">Signal</keyword>
<feature type="signal peptide" evidence="1">
    <location>
        <begin position="1"/>
        <end position="23"/>
    </location>
</feature>
<dbReference type="EMBL" id="BMLP01000007">
    <property type="protein sequence ID" value="GGO36195.1"/>
    <property type="molecule type" value="Genomic_DNA"/>
</dbReference>
<proteinExistence type="predicted"/>
<sequence length="403" mass="45735">MFSNLTRSIALFGLLLGGTAAEAAQELSGQNTCQPGTGSVKLVAPPPAPLPELTAANPKVQRKLDRRGTINLFGPWVETGHHPASDYGLTWHSWDEAPAGNSIWLKEMYWAYFYDRPDSRRAAYRFHVPELDNFLEPERWEHDPEYGSTYRIAYRTPGFVEYSAEVADRMLKGTGAEGLMFDWWIDNHPKMDRSEVQSIRQAMAKAIRAKVGDEPILLGNVGREKEVATMGQLNGVFMEYWKKVPADGYDCPDLLRMEELITYYDEALQQPKIVAFEPWRISQTKGDQDRRSPVNQYLAKLFSAMASVAPRNGYILYTDNQRDTDASDHEHVRYDFYKTDLGRAVSGRTIIAPGISYKRFEKGVAIYNISRQNAVVDFDGKTIEVRSVEGLFCTERKDGFDCI</sequence>
<evidence type="ECO:0000313" key="2">
    <source>
        <dbReference type="EMBL" id="GGO36195.1"/>
    </source>
</evidence>
<reference evidence="2 3" key="1">
    <citation type="journal article" date="2014" name="Int. J. Syst. Evol. Microbiol.">
        <title>Complete genome sequence of Corynebacterium casei LMG S-19264T (=DSM 44701T), isolated from a smear-ripened cheese.</title>
        <authorList>
            <consortium name="US DOE Joint Genome Institute (JGI-PGF)"/>
            <person name="Walter F."/>
            <person name="Albersmeier A."/>
            <person name="Kalinowski J."/>
            <person name="Ruckert C."/>
        </authorList>
    </citation>
    <scope>NUCLEOTIDE SEQUENCE [LARGE SCALE GENOMIC DNA]</scope>
    <source>
        <strain evidence="2 3">CGMCC 1.7029</strain>
    </source>
</reference>
<gene>
    <name evidence="2" type="ORF">GCM10010991_29750</name>
</gene>
<name>A0A917YP43_9RHOB</name>
<evidence type="ECO:0000313" key="3">
    <source>
        <dbReference type="Proteomes" id="UP000598196"/>
    </source>
</evidence>
<protein>
    <recommendedName>
        <fullName evidence="4">Glycoside hydrolase family 42 N-terminal domain-containing protein</fullName>
    </recommendedName>
</protein>
<dbReference type="OrthoDB" id="1113833at2"/>
<accession>A0A917YP43</accession>
<keyword evidence="3" id="KW-1185">Reference proteome</keyword>
<comment type="caution">
    <text evidence="2">The sequence shown here is derived from an EMBL/GenBank/DDBJ whole genome shotgun (WGS) entry which is preliminary data.</text>
</comment>
<organism evidence="2 3">
    <name type="scientific">Gemmobacter aquaticus</name>
    <dbReference type="NCBI Taxonomy" id="490185"/>
    <lineage>
        <taxon>Bacteria</taxon>
        <taxon>Pseudomonadati</taxon>
        <taxon>Pseudomonadota</taxon>
        <taxon>Alphaproteobacteria</taxon>
        <taxon>Rhodobacterales</taxon>
        <taxon>Paracoccaceae</taxon>
        <taxon>Gemmobacter</taxon>
    </lineage>
</organism>
<dbReference type="Proteomes" id="UP000598196">
    <property type="component" value="Unassembled WGS sequence"/>
</dbReference>
<feature type="chain" id="PRO_5037070165" description="Glycoside hydrolase family 42 N-terminal domain-containing protein" evidence="1">
    <location>
        <begin position="24"/>
        <end position="403"/>
    </location>
</feature>
<evidence type="ECO:0008006" key="4">
    <source>
        <dbReference type="Google" id="ProtNLM"/>
    </source>
</evidence>
<evidence type="ECO:0000256" key="1">
    <source>
        <dbReference type="SAM" id="SignalP"/>
    </source>
</evidence>
<dbReference type="AlphaFoldDB" id="A0A917YP43"/>
<dbReference type="RefSeq" id="WP_146287678.1">
    <property type="nucleotide sequence ID" value="NZ_BMLP01000007.1"/>
</dbReference>